<dbReference type="GO" id="GO:0050071">
    <property type="term" value="F:phosphatidylglycerol lysyltransferase activity"/>
    <property type="evidence" value="ECO:0007669"/>
    <property type="project" value="UniProtKB-EC"/>
</dbReference>
<dbReference type="GO" id="GO:0005886">
    <property type="term" value="C:plasma membrane"/>
    <property type="evidence" value="ECO:0007669"/>
    <property type="project" value="UniProtKB-SubCell"/>
</dbReference>
<sequence>MKIKISLKSKWMRWIGIGITAVSFVFLAKFLFSMHVDLFRLQHPALTVLLVVALAVCYVGVVYLSAAAWRLALNFISQTKIPFHDVFDIYVRANIAKYLPGNVMHFAGRNMLAQKLSFDQVDVAFSTVLEVAALLVTAVIWSAVLSFQSFLSMITDLSRKSGMYLYIVIGVLILLVAAACLILRKKGLLKKYRRFFTPAFARLLPKLFLLYSLTMMIPGGFLSVFLGALGVSLTPTLLLNVIASYMISWVAGYVVIGSPGGIGVRESVMVLLLGPFCGNDIALLAALLLRVASAFGDGAAYALQQIWNNARRHKSASDCEK</sequence>
<comment type="similarity">
    <text evidence="6">Belongs to the LPG synthase family.</text>
</comment>
<feature type="transmembrane region" description="Helical" evidence="6">
    <location>
        <begin position="164"/>
        <end position="183"/>
    </location>
</feature>
<evidence type="ECO:0000313" key="7">
    <source>
        <dbReference type="EMBL" id="ADU27913.1"/>
    </source>
</evidence>
<gene>
    <name evidence="6" type="primary">mprF</name>
    <name evidence="7" type="ordered locus">Ethha_2416</name>
</gene>
<dbReference type="GO" id="GO:0006629">
    <property type="term" value="P:lipid metabolic process"/>
    <property type="evidence" value="ECO:0007669"/>
    <property type="project" value="UniProtKB-KW"/>
</dbReference>
<organism evidence="7 8">
    <name type="scientific">Ethanoligenens harbinense (strain DSM 18485 / JCM 12961 / CGMCC 1.5033 / YUAN-3)</name>
    <dbReference type="NCBI Taxonomy" id="663278"/>
    <lineage>
        <taxon>Bacteria</taxon>
        <taxon>Bacillati</taxon>
        <taxon>Bacillota</taxon>
        <taxon>Clostridia</taxon>
        <taxon>Eubacteriales</taxon>
        <taxon>Oscillospiraceae</taxon>
        <taxon>Ethanoligenens</taxon>
    </lineage>
</organism>
<accession>E6U5A0</accession>
<feature type="transmembrane region" description="Helical" evidence="6">
    <location>
        <begin position="268"/>
        <end position="289"/>
    </location>
</feature>
<feature type="transmembrane region" description="Helical" evidence="6">
    <location>
        <begin position="203"/>
        <end position="231"/>
    </location>
</feature>
<keyword evidence="8" id="KW-1185">Reference proteome</keyword>
<dbReference type="Pfam" id="PF03706">
    <property type="entry name" value="LPG_synthase_TM"/>
    <property type="match status" value="1"/>
</dbReference>
<evidence type="ECO:0000256" key="6">
    <source>
        <dbReference type="RuleBase" id="RU363042"/>
    </source>
</evidence>
<feature type="transmembrane region" description="Helical" evidence="6">
    <location>
        <begin position="123"/>
        <end position="144"/>
    </location>
</feature>
<proteinExistence type="inferred from homology"/>
<dbReference type="GO" id="GO:0046677">
    <property type="term" value="P:response to antibiotic"/>
    <property type="evidence" value="ECO:0007669"/>
    <property type="project" value="UniProtKB-KW"/>
</dbReference>
<evidence type="ECO:0000256" key="4">
    <source>
        <dbReference type="ARBA" id="ARBA00022989"/>
    </source>
</evidence>
<dbReference type="InterPro" id="IPR022791">
    <property type="entry name" value="L-PG_synthase/AglD"/>
</dbReference>
<keyword evidence="6" id="KW-0808">Transferase</keyword>
<keyword evidence="6" id="KW-0046">Antibiotic resistance</keyword>
<dbReference type="AlphaFoldDB" id="E6U5A0"/>
<evidence type="ECO:0000256" key="5">
    <source>
        <dbReference type="ARBA" id="ARBA00023136"/>
    </source>
</evidence>
<comment type="subcellular location">
    <subcellularLocation>
        <location evidence="1 6">Cell membrane</location>
        <topology evidence="1 6">Multi-pass membrane protein</topology>
    </subcellularLocation>
</comment>
<comment type="catalytic activity">
    <reaction evidence="6">
        <text>L-lysyl-tRNA(Lys) + a 1,2-diacyl-sn-glycero-3-phospho-(1'-sn-glycerol) = a 1,2-diacyl-sn-glycero-3-phospho-1'-(3'-O-L-lysyl)-sn-glycerol + tRNA(Lys)</text>
        <dbReference type="Rhea" id="RHEA:10668"/>
        <dbReference type="Rhea" id="RHEA-COMP:9696"/>
        <dbReference type="Rhea" id="RHEA-COMP:9697"/>
        <dbReference type="ChEBI" id="CHEBI:64716"/>
        <dbReference type="ChEBI" id="CHEBI:75792"/>
        <dbReference type="ChEBI" id="CHEBI:78442"/>
        <dbReference type="ChEBI" id="CHEBI:78529"/>
        <dbReference type="EC" id="2.3.2.3"/>
    </reaction>
</comment>
<dbReference type="HOGENOM" id="CLU_051659_1_0_9"/>
<keyword evidence="5 6" id="KW-0472">Membrane</keyword>
<keyword evidence="2" id="KW-1003">Cell membrane</keyword>
<comment type="function">
    <text evidence="6">Catalyzes the transfer of a lysyl group from L-lysyl-tRNA(Lys) to membrane-bound phosphatidylglycerol (PG), which produces lysylphosphatidylglycerol (LPG), a major component of the bacterial membrane with a positive net charge. LPG synthesis contributes to bacterial virulence as it is involved in the resistance mechanism against cationic antimicrobial peptides (CAMP) produces by the host's immune system (defensins, cathelicidins) and by the competing microorganisms.</text>
</comment>
<keyword evidence="6" id="KW-0443">Lipid metabolism</keyword>
<dbReference type="KEGG" id="eha:Ethha_2416"/>
<dbReference type="EMBL" id="CP002400">
    <property type="protein sequence ID" value="ADU27913.1"/>
    <property type="molecule type" value="Genomic_DNA"/>
</dbReference>
<dbReference type="Proteomes" id="UP000001551">
    <property type="component" value="Chromosome"/>
</dbReference>
<evidence type="ECO:0000256" key="3">
    <source>
        <dbReference type="ARBA" id="ARBA00022692"/>
    </source>
</evidence>
<dbReference type="STRING" id="663278.Ethha_2416"/>
<feature type="transmembrane region" description="Helical" evidence="6">
    <location>
        <begin position="12"/>
        <end position="32"/>
    </location>
</feature>
<keyword evidence="3 6" id="KW-0812">Transmembrane</keyword>
<reference evidence="7 8" key="1">
    <citation type="submission" date="2010-12" db="EMBL/GenBank/DDBJ databases">
        <title>Complete sequence of Ethanoligenens harbinense YUAN-3.</title>
        <authorList>
            <person name="Lucas S."/>
            <person name="Copeland A."/>
            <person name="Lapidus A."/>
            <person name="Cheng J.-F."/>
            <person name="Bruce D."/>
            <person name="Goodwin L."/>
            <person name="Pitluck S."/>
            <person name="Chertkov O."/>
            <person name="Misra M."/>
            <person name="Detter J.C."/>
            <person name="Han C."/>
            <person name="Tapia R."/>
            <person name="Land M."/>
            <person name="Hauser L."/>
            <person name="Jeffries C."/>
            <person name="Kyrpides N."/>
            <person name="Ivanova N."/>
            <person name="Mikhailova N."/>
            <person name="Wang A."/>
            <person name="Mouttaki H."/>
            <person name="He Z."/>
            <person name="Zhou J."/>
            <person name="Hemme C.L."/>
            <person name="Woyke T."/>
        </authorList>
    </citation>
    <scope>NUCLEOTIDE SEQUENCE [LARGE SCALE GENOMIC DNA]</scope>
    <source>
        <strain evidence="8">DSM 18485 / JCM 12961 / CGMCC 1.5033 / YUAN-3</strain>
    </source>
</reference>
<dbReference type="eggNOG" id="COG0392">
    <property type="taxonomic scope" value="Bacteria"/>
</dbReference>
<evidence type="ECO:0000256" key="1">
    <source>
        <dbReference type="ARBA" id="ARBA00004651"/>
    </source>
</evidence>
<evidence type="ECO:0000256" key="2">
    <source>
        <dbReference type="ARBA" id="ARBA00022475"/>
    </source>
</evidence>
<name>E6U5A0_ETHHY</name>
<feature type="transmembrane region" description="Helical" evidence="6">
    <location>
        <begin position="44"/>
        <end position="69"/>
    </location>
</feature>
<feature type="transmembrane region" description="Helical" evidence="6">
    <location>
        <begin position="237"/>
        <end position="256"/>
    </location>
</feature>
<evidence type="ECO:0000313" key="8">
    <source>
        <dbReference type="Proteomes" id="UP000001551"/>
    </source>
</evidence>
<protein>
    <recommendedName>
        <fullName evidence="6">Phosphatidylglycerol lysyltransferase</fullName>
        <ecNumber evidence="6">2.3.2.3</ecNumber>
    </recommendedName>
    <alternativeName>
        <fullName evidence="6">Lysylphosphatidylglycerol synthase</fullName>
    </alternativeName>
</protein>
<keyword evidence="4 6" id="KW-1133">Transmembrane helix</keyword>
<dbReference type="EC" id="2.3.2.3" evidence="6"/>